<evidence type="ECO:0000256" key="6">
    <source>
        <dbReference type="ARBA" id="ARBA00022747"/>
    </source>
</evidence>
<evidence type="ECO:0000256" key="5">
    <source>
        <dbReference type="ARBA" id="ARBA00022691"/>
    </source>
</evidence>
<dbReference type="EMBL" id="BMHA01000010">
    <property type="protein sequence ID" value="GGI07882.1"/>
    <property type="molecule type" value="Genomic_DNA"/>
</dbReference>
<dbReference type="InterPro" id="IPR051537">
    <property type="entry name" value="DNA_Adenine_Mtase"/>
</dbReference>
<evidence type="ECO:0000256" key="8">
    <source>
        <dbReference type="SAM" id="MobiDB-lite"/>
    </source>
</evidence>
<dbReference type="EC" id="2.1.1.72" evidence="2"/>
<dbReference type="InterPro" id="IPR003356">
    <property type="entry name" value="DNA_methylase_A-5"/>
</dbReference>
<dbReference type="Gene3D" id="3.40.50.150">
    <property type="entry name" value="Vaccinia Virus protein VP39"/>
    <property type="match status" value="1"/>
</dbReference>
<dbReference type="InterPro" id="IPR022749">
    <property type="entry name" value="D12N6_MeTrfase_N"/>
</dbReference>
<evidence type="ECO:0000256" key="2">
    <source>
        <dbReference type="ARBA" id="ARBA00011900"/>
    </source>
</evidence>
<dbReference type="Pfam" id="PF12161">
    <property type="entry name" value="HsdM_N"/>
    <property type="match status" value="1"/>
</dbReference>
<evidence type="ECO:0000313" key="11">
    <source>
        <dbReference type="EMBL" id="GGI07882.1"/>
    </source>
</evidence>
<dbReference type="OrthoDB" id="9784823at2"/>
<feature type="region of interest" description="Disordered" evidence="8">
    <location>
        <begin position="569"/>
        <end position="601"/>
    </location>
</feature>
<dbReference type="PRINTS" id="PR00507">
    <property type="entry name" value="N12N6MTFRASE"/>
</dbReference>
<evidence type="ECO:0000259" key="9">
    <source>
        <dbReference type="Pfam" id="PF02384"/>
    </source>
</evidence>
<proteinExistence type="inferred from homology"/>
<evidence type="ECO:0000256" key="7">
    <source>
        <dbReference type="ARBA" id="ARBA00047942"/>
    </source>
</evidence>
<dbReference type="GO" id="GO:0009007">
    <property type="term" value="F:site-specific DNA-methyltransferase (adenine-specific) activity"/>
    <property type="evidence" value="ECO:0007669"/>
    <property type="project" value="UniProtKB-EC"/>
</dbReference>
<dbReference type="SUPFAM" id="SSF53335">
    <property type="entry name" value="S-adenosyl-L-methionine-dependent methyltransferases"/>
    <property type="match status" value="1"/>
</dbReference>
<evidence type="ECO:0000313" key="12">
    <source>
        <dbReference type="Proteomes" id="UP000650511"/>
    </source>
</evidence>
<keyword evidence="4" id="KW-0808">Transferase</keyword>
<dbReference type="InterPro" id="IPR038333">
    <property type="entry name" value="T1MK-like_N_sf"/>
</dbReference>
<evidence type="ECO:0000256" key="3">
    <source>
        <dbReference type="ARBA" id="ARBA00022603"/>
    </source>
</evidence>
<reference evidence="11" key="1">
    <citation type="journal article" date="2014" name="Int. J. Syst. Evol. Microbiol.">
        <title>Complete genome sequence of Corynebacterium casei LMG S-19264T (=DSM 44701T), isolated from a smear-ripened cheese.</title>
        <authorList>
            <consortium name="US DOE Joint Genome Institute (JGI-PGF)"/>
            <person name="Walter F."/>
            <person name="Albersmeier A."/>
            <person name="Kalinowski J."/>
            <person name="Ruckert C."/>
        </authorList>
    </citation>
    <scope>NUCLEOTIDE SEQUENCE</scope>
    <source>
        <strain evidence="11">CGMCC 1.14988</strain>
    </source>
</reference>
<keyword evidence="12" id="KW-1185">Reference proteome</keyword>
<dbReference type="GO" id="GO:0009307">
    <property type="term" value="P:DNA restriction-modification system"/>
    <property type="evidence" value="ECO:0007669"/>
    <property type="project" value="UniProtKB-KW"/>
</dbReference>
<dbReference type="Gene3D" id="1.20.1260.30">
    <property type="match status" value="1"/>
</dbReference>
<keyword evidence="3" id="KW-0489">Methyltransferase</keyword>
<dbReference type="Proteomes" id="UP000650511">
    <property type="component" value="Unassembled WGS sequence"/>
</dbReference>
<sequence>MAAYTHGEAVGLIWAIADLLRGTYKAHDYGDVILPLVVLRRLDQALLDTKQAVLERDTKLAEQGIENREPVLRSVSGRSFYNTHQLTFDRLIDDEDNVPANLRAYIEAFSPNARDVIEKFGFDTQIDKLHGANLLYPILARFVDIDLHPNRVSNLDMGYLFEELIRRFAEQSNETAGEHFTPREVIALCVELLAAADWDRLAQPGAIVTMLDSCAGTGGMASVFEEHLRSRNSQARLIPHLQEINDESYAICKADLLIKGQDADNVAFGNSLTEDAFPTLAADYAITNPPFGVDWKGYAAPLEREHAELGHDGRFGPGLPAKGDGQLLFLLHLLSKLKPYDHATGTGGGRLAIIMNGSPLFSGAPGGGESEIRRYLIENDLLEAIVALPDQLFYNTGISTYIWIITNRKAPERTGNVQLIDARQQFRKMRKSLGAKRNELADEHIERIVALYHGLDADGEQAKLIPNHRFGFRRVTIERPLRARYEGGAAAVERLRTSPDWNAAQVRKSDADRAEDILAGIEQTVADLPANGLTAADAITRVKKADGFTALLKKAKDAIAAALTVPDPDAEPVVDAKGRPQPDPDLRGQEAVPLPDTYQPDDDTIDVLTDGVDDHLKAEVLPHAPDAWVDHTKTKLGYEIPFTRIFYRYQPPRPLAEIDADIKQVEAEIFQLLAEVTE</sequence>
<dbReference type="PANTHER" id="PTHR42933:SF3">
    <property type="entry name" value="TYPE I RESTRICTION ENZYME MJAVIII METHYLASE SUBUNIT"/>
    <property type="match status" value="1"/>
</dbReference>
<dbReference type="InterPro" id="IPR002052">
    <property type="entry name" value="DNA_methylase_N6_adenine_CS"/>
</dbReference>
<feature type="domain" description="N6 adenine-specific DNA methyltransferase N-terminal" evidence="10">
    <location>
        <begin position="13"/>
        <end position="142"/>
    </location>
</feature>
<accession>A0A8J3ABQ9</accession>
<name>A0A8J3ABQ9_9ACTN</name>
<dbReference type="PROSITE" id="PS00092">
    <property type="entry name" value="N6_MTASE"/>
    <property type="match status" value="1"/>
</dbReference>
<feature type="compositionally biased region" description="Basic and acidic residues" evidence="8">
    <location>
        <begin position="574"/>
        <end position="588"/>
    </location>
</feature>
<dbReference type="PANTHER" id="PTHR42933">
    <property type="entry name" value="SLR6095 PROTEIN"/>
    <property type="match status" value="1"/>
</dbReference>
<dbReference type="Pfam" id="PF02384">
    <property type="entry name" value="N6_Mtase"/>
    <property type="match status" value="1"/>
</dbReference>
<comment type="caution">
    <text evidence="11">The sequence shown here is derived from an EMBL/GenBank/DDBJ whole genome shotgun (WGS) entry which is preliminary data.</text>
</comment>
<dbReference type="InterPro" id="IPR029063">
    <property type="entry name" value="SAM-dependent_MTases_sf"/>
</dbReference>
<keyword evidence="5" id="KW-0949">S-adenosyl-L-methionine</keyword>
<dbReference type="GO" id="GO:0003677">
    <property type="term" value="F:DNA binding"/>
    <property type="evidence" value="ECO:0007669"/>
    <property type="project" value="InterPro"/>
</dbReference>
<feature type="domain" description="DNA methylase adenine-specific" evidence="9">
    <location>
        <begin position="157"/>
        <end position="463"/>
    </location>
</feature>
<keyword evidence="6" id="KW-0680">Restriction system</keyword>
<gene>
    <name evidence="11" type="ORF">GCM10011354_26300</name>
</gene>
<organism evidence="11 12">
    <name type="scientific">Egicoccus halophilus</name>
    <dbReference type="NCBI Taxonomy" id="1670830"/>
    <lineage>
        <taxon>Bacteria</taxon>
        <taxon>Bacillati</taxon>
        <taxon>Actinomycetota</taxon>
        <taxon>Nitriliruptoria</taxon>
        <taxon>Egicoccales</taxon>
        <taxon>Egicoccaceae</taxon>
        <taxon>Egicoccus</taxon>
    </lineage>
</organism>
<protein>
    <recommendedName>
        <fullName evidence="2">site-specific DNA-methyltransferase (adenine-specific)</fullName>
        <ecNumber evidence="2">2.1.1.72</ecNumber>
    </recommendedName>
</protein>
<dbReference type="RefSeq" id="WP_130648913.1">
    <property type="nucleotide sequence ID" value="NZ_BMHA01000010.1"/>
</dbReference>
<dbReference type="AlphaFoldDB" id="A0A8J3ABQ9"/>
<dbReference type="GO" id="GO:0032259">
    <property type="term" value="P:methylation"/>
    <property type="evidence" value="ECO:0007669"/>
    <property type="project" value="UniProtKB-KW"/>
</dbReference>
<dbReference type="GO" id="GO:0008170">
    <property type="term" value="F:N-methyltransferase activity"/>
    <property type="evidence" value="ECO:0007669"/>
    <property type="project" value="InterPro"/>
</dbReference>
<evidence type="ECO:0000259" key="10">
    <source>
        <dbReference type="Pfam" id="PF12161"/>
    </source>
</evidence>
<evidence type="ECO:0000256" key="4">
    <source>
        <dbReference type="ARBA" id="ARBA00022679"/>
    </source>
</evidence>
<comment type="catalytic activity">
    <reaction evidence="7">
        <text>a 2'-deoxyadenosine in DNA + S-adenosyl-L-methionine = an N(6)-methyl-2'-deoxyadenosine in DNA + S-adenosyl-L-homocysteine + H(+)</text>
        <dbReference type="Rhea" id="RHEA:15197"/>
        <dbReference type="Rhea" id="RHEA-COMP:12418"/>
        <dbReference type="Rhea" id="RHEA-COMP:12419"/>
        <dbReference type="ChEBI" id="CHEBI:15378"/>
        <dbReference type="ChEBI" id="CHEBI:57856"/>
        <dbReference type="ChEBI" id="CHEBI:59789"/>
        <dbReference type="ChEBI" id="CHEBI:90615"/>
        <dbReference type="ChEBI" id="CHEBI:90616"/>
        <dbReference type="EC" id="2.1.1.72"/>
    </reaction>
</comment>
<evidence type="ECO:0000256" key="1">
    <source>
        <dbReference type="ARBA" id="ARBA00006594"/>
    </source>
</evidence>
<reference evidence="11" key="2">
    <citation type="submission" date="2020-09" db="EMBL/GenBank/DDBJ databases">
        <authorList>
            <person name="Sun Q."/>
            <person name="Zhou Y."/>
        </authorList>
    </citation>
    <scope>NUCLEOTIDE SEQUENCE</scope>
    <source>
        <strain evidence="11">CGMCC 1.14988</strain>
    </source>
</reference>
<comment type="similarity">
    <text evidence="1">Belongs to the N(4)/N(6)-methyltransferase family.</text>
</comment>